<dbReference type="PANTHER" id="PTHR16469:SF27">
    <property type="entry name" value="UBIQUITIN-ASSOCIATED AND SH3 DOMAIN-CONTAINING BA-RELATED"/>
    <property type="match status" value="1"/>
</dbReference>
<sequence length="249" mass="28000">MPPAEIFIVRHGERVDHKDPSFSKTFPRPHDPPLTEDGKDMAVQLGRHLREVLHVDPSNVRVATSPLLRCVQTSDGIVRGLTEQNKDAGVDIFLEPSLAEGAYWLFHDMQKNPSVHREGFFECPQPIFRPSSYYKEEVSKYVNVNKPFQLNADPKHIVADNQLTEEAFLDRVAKGAQGVLSDPFFADKSVVLVAHGETTQRWFDAITGLNTDVVPPYTAWVHVVRNGDKWEPKGPLFKTPHLAAEPSES</sequence>
<dbReference type="InterPro" id="IPR051710">
    <property type="entry name" value="Phosphatase_SH3-domain"/>
</dbReference>
<gene>
    <name evidence="2" type="ORF">ADEAN_000300000</name>
</gene>
<dbReference type="InterPro" id="IPR013078">
    <property type="entry name" value="His_Pase_superF_clade-1"/>
</dbReference>
<dbReference type="VEuPathDB" id="TriTrypDB:ADEAN_000300000"/>
<dbReference type="CDD" id="cd07067">
    <property type="entry name" value="HP_PGM_like"/>
    <property type="match status" value="1"/>
</dbReference>
<evidence type="ECO:0000313" key="2">
    <source>
        <dbReference type="EMBL" id="CAD2215545.1"/>
    </source>
</evidence>
<dbReference type="SUPFAM" id="SSF53254">
    <property type="entry name" value="Phosphoglycerate mutase-like"/>
    <property type="match status" value="1"/>
</dbReference>
<organism evidence="2 3">
    <name type="scientific">Angomonas deanei</name>
    <dbReference type="NCBI Taxonomy" id="59799"/>
    <lineage>
        <taxon>Eukaryota</taxon>
        <taxon>Discoba</taxon>
        <taxon>Euglenozoa</taxon>
        <taxon>Kinetoplastea</taxon>
        <taxon>Metakinetoplastina</taxon>
        <taxon>Trypanosomatida</taxon>
        <taxon>Trypanosomatidae</taxon>
        <taxon>Strigomonadinae</taxon>
        <taxon>Angomonas</taxon>
    </lineage>
</organism>
<evidence type="ECO:0000313" key="3">
    <source>
        <dbReference type="Proteomes" id="UP000515908"/>
    </source>
</evidence>
<dbReference type="Proteomes" id="UP000515908">
    <property type="component" value="Chromosome 05"/>
</dbReference>
<dbReference type="InterPro" id="IPR029033">
    <property type="entry name" value="His_PPase_superfam"/>
</dbReference>
<dbReference type="Pfam" id="PF00300">
    <property type="entry name" value="His_Phos_1"/>
    <property type="match status" value="1"/>
</dbReference>
<name>S9VR46_9TRYP</name>
<accession>S9VR46</accession>
<dbReference type="PANTHER" id="PTHR16469">
    <property type="entry name" value="UBIQUITIN-ASSOCIATED AND SH3 DOMAIN-CONTAINING BA-RELATED"/>
    <property type="match status" value="1"/>
</dbReference>
<feature type="region of interest" description="Disordered" evidence="1">
    <location>
        <begin position="17"/>
        <end position="36"/>
    </location>
</feature>
<dbReference type="OrthoDB" id="414418at2759"/>
<protein>
    <submittedName>
        <fullName evidence="2">Histidine phosphatase superfamily (Branch 1), putative</fullName>
    </submittedName>
</protein>
<dbReference type="SMART" id="SM00855">
    <property type="entry name" value="PGAM"/>
    <property type="match status" value="1"/>
</dbReference>
<dbReference type="EMBL" id="LR877149">
    <property type="protein sequence ID" value="CAD2215545.1"/>
    <property type="molecule type" value="Genomic_DNA"/>
</dbReference>
<dbReference type="Gene3D" id="3.40.50.1240">
    <property type="entry name" value="Phosphoglycerate mutase-like"/>
    <property type="match status" value="1"/>
</dbReference>
<proteinExistence type="predicted"/>
<evidence type="ECO:0000256" key="1">
    <source>
        <dbReference type="SAM" id="MobiDB-lite"/>
    </source>
</evidence>
<reference evidence="2 3" key="1">
    <citation type="submission" date="2020-08" db="EMBL/GenBank/DDBJ databases">
        <authorList>
            <person name="Newling K."/>
            <person name="Davey J."/>
            <person name="Forrester S."/>
        </authorList>
    </citation>
    <scope>NUCLEOTIDE SEQUENCE [LARGE SCALE GENOMIC DNA]</scope>
    <source>
        <strain evidence="3">Crithidia deanei Carvalho (ATCC PRA-265)</strain>
    </source>
</reference>
<keyword evidence="3" id="KW-1185">Reference proteome</keyword>
<dbReference type="AlphaFoldDB" id="S9VR46"/>